<dbReference type="AlphaFoldDB" id="A0AAD4LTG4"/>
<accession>A0AAD4LTG4</accession>
<name>A0AAD4LTG4_9AGAM</name>
<evidence type="ECO:0000256" key="1">
    <source>
        <dbReference type="SAM" id="SignalP"/>
    </source>
</evidence>
<proteinExistence type="predicted"/>
<organism evidence="2 3">
    <name type="scientific">Multifurca ochricompacta</name>
    <dbReference type="NCBI Taxonomy" id="376703"/>
    <lineage>
        <taxon>Eukaryota</taxon>
        <taxon>Fungi</taxon>
        <taxon>Dikarya</taxon>
        <taxon>Basidiomycota</taxon>
        <taxon>Agaricomycotina</taxon>
        <taxon>Agaricomycetes</taxon>
        <taxon>Russulales</taxon>
        <taxon>Russulaceae</taxon>
        <taxon>Multifurca</taxon>
    </lineage>
</organism>
<gene>
    <name evidence="2" type="ORF">B0F90DRAFT_1790404</name>
</gene>
<keyword evidence="1" id="KW-0732">Signal</keyword>
<evidence type="ECO:0000313" key="3">
    <source>
        <dbReference type="Proteomes" id="UP001203297"/>
    </source>
</evidence>
<feature type="chain" id="PRO_5041969954" evidence="1">
    <location>
        <begin position="26"/>
        <end position="63"/>
    </location>
</feature>
<comment type="caution">
    <text evidence="2">The sequence shown here is derived from an EMBL/GenBank/DDBJ whole genome shotgun (WGS) entry which is preliminary data.</text>
</comment>
<evidence type="ECO:0000313" key="2">
    <source>
        <dbReference type="EMBL" id="KAI0289912.1"/>
    </source>
</evidence>
<dbReference type="SUPFAM" id="SSF48403">
    <property type="entry name" value="Ankyrin repeat"/>
    <property type="match status" value="1"/>
</dbReference>
<dbReference type="InterPro" id="IPR036770">
    <property type="entry name" value="Ankyrin_rpt-contain_sf"/>
</dbReference>
<dbReference type="Proteomes" id="UP001203297">
    <property type="component" value="Unassembled WGS sequence"/>
</dbReference>
<protein>
    <submittedName>
        <fullName evidence="2">Uncharacterized protein</fullName>
    </submittedName>
</protein>
<sequence>MNILFALTNCVPLVIGIGSIYTSHGADVNANGNHFGYPLQAVTCNVHLEIEKWLIEYSARINV</sequence>
<keyword evidence="3" id="KW-1185">Reference proteome</keyword>
<feature type="signal peptide" evidence="1">
    <location>
        <begin position="1"/>
        <end position="25"/>
    </location>
</feature>
<reference evidence="2" key="1">
    <citation type="journal article" date="2022" name="New Phytol.">
        <title>Evolutionary transition to the ectomycorrhizal habit in the genomes of a hyperdiverse lineage of mushroom-forming fungi.</title>
        <authorList>
            <person name="Looney B."/>
            <person name="Miyauchi S."/>
            <person name="Morin E."/>
            <person name="Drula E."/>
            <person name="Courty P.E."/>
            <person name="Kohler A."/>
            <person name="Kuo A."/>
            <person name="LaButti K."/>
            <person name="Pangilinan J."/>
            <person name="Lipzen A."/>
            <person name="Riley R."/>
            <person name="Andreopoulos W."/>
            <person name="He G."/>
            <person name="Johnson J."/>
            <person name="Nolan M."/>
            <person name="Tritt A."/>
            <person name="Barry K.W."/>
            <person name="Grigoriev I.V."/>
            <person name="Nagy L.G."/>
            <person name="Hibbett D."/>
            <person name="Henrissat B."/>
            <person name="Matheny P.B."/>
            <person name="Labbe J."/>
            <person name="Martin F.M."/>
        </authorList>
    </citation>
    <scope>NUCLEOTIDE SEQUENCE</scope>
    <source>
        <strain evidence="2">BPL690</strain>
    </source>
</reference>
<dbReference type="EMBL" id="WTXG01000268">
    <property type="protein sequence ID" value="KAI0289912.1"/>
    <property type="molecule type" value="Genomic_DNA"/>
</dbReference>